<name>A0A2D3VGR8_9PEZI</name>
<sequence length="126" mass="14241">MKHIGVSGHGPAWVRLASHVEGIAKQYLDKDIDLHIEDALFTELATPGPSSILDEEETARCHVESQAMLMQFRLLADVPVSELKRYIEVLEAAVESQYMIVVPVSEIKRHVKVREAAERNALRRQQ</sequence>
<keyword evidence="2" id="KW-1185">Reference proteome</keyword>
<protein>
    <submittedName>
        <fullName evidence="1">Uncharacterized protein</fullName>
    </submittedName>
</protein>
<evidence type="ECO:0000313" key="1">
    <source>
        <dbReference type="EMBL" id="CZT22114.1"/>
    </source>
</evidence>
<dbReference type="GeneID" id="35603084"/>
<gene>
    <name evidence="1" type="ORF">RCC_07983</name>
</gene>
<dbReference type="AlphaFoldDB" id="A0A2D3VGR8"/>
<dbReference type="RefSeq" id="XP_023629003.1">
    <property type="nucleotide sequence ID" value="XM_023773235.1"/>
</dbReference>
<organism evidence="1 2">
    <name type="scientific">Ramularia collo-cygni</name>
    <dbReference type="NCBI Taxonomy" id="112498"/>
    <lineage>
        <taxon>Eukaryota</taxon>
        <taxon>Fungi</taxon>
        <taxon>Dikarya</taxon>
        <taxon>Ascomycota</taxon>
        <taxon>Pezizomycotina</taxon>
        <taxon>Dothideomycetes</taxon>
        <taxon>Dothideomycetidae</taxon>
        <taxon>Mycosphaerellales</taxon>
        <taxon>Mycosphaerellaceae</taxon>
        <taxon>Ramularia</taxon>
    </lineage>
</organism>
<dbReference type="Proteomes" id="UP000225277">
    <property type="component" value="Unassembled WGS sequence"/>
</dbReference>
<evidence type="ECO:0000313" key="2">
    <source>
        <dbReference type="Proteomes" id="UP000225277"/>
    </source>
</evidence>
<reference evidence="1 2" key="1">
    <citation type="submission" date="2016-03" db="EMBL/GenBank/DDBJ databases">
        <authorList>
            <person name="Ploux O."/>
        </authorList>
    </citation>
    <scope>NUCLEOTIDE SEQUENCE [LARGE SCALE GENOMIC DNA]</scope>
    <source>
        <strain evidence="1 2">URUG2</strain>
    </source>
</reference>
<dbReference type="EMBL" id="FJUY01000013">
    <property type="protein sequence ID" value="CZT22114.1"/>
    <property type="molecule type" value="Genomic_DNA"/>
</dbReference>
<accession>A0A2D3VGR8</accession>
<proteinExistence type="predicted"/>